<keyword evidence="2" id="KW-1185">Reference proteome</keyword>
<protein>
    <submittedName>
        <fullName evidence="1">Uncharacterized protein</fullName>
    </submittedName>
</protein>
<dbReference type="RefSeq" id="WP_100627920.1">
    <property type="nucleotide sequence ID" value="NZ_SMUW01000010.1"/>
</dbReference>
<sequence>MKKLNLEMLRLSSEEVLERSQMKKITGGYGGGCCYRALGGQVFTGLSVSQAQSYYNSHAGQGQAAYCCASCGTGSFTWC</sequence>
<reference evidence="1 2" key="1">
    <citation type="submission" date="2019-03" db="EMBL/GenBank/DDBJ databases">
        <title>Algoriphagus aquimaris sp. nov., isolated form marine sediment in Pohang, Korea.</title>
        <authorList>
            <person name="Kim J."/>
            <person name="Yoon S.-H."/>
            <person name="Lee S.-S."/>
        </authorList>
    </citation>
    <scope>NUCLEOTIDE SEQUENCE [LARGE SCALE GENOMIC DNA]</scope>
    <source>
        <strain evidence="1 2">F21</strain>
    </source>
</reference>
<proteinExistence type="predicted"/>
<evidence type="ECO:0000313" key="2">
    <source>
        <dbReference type="Proteomes" id="UP000295438"/>
    </source>
</evidence>
<dbReference type="EMBL" id="SMUW01000010">
    <property type="protein sequence ID" value="TDK51233.1"/>
    <property type="molecule type" value="Genomic_DNA"/>
</dbReference>
<dbReference type="AlphaFoldDB" id="A0A4R5VH48"/>
<evidence type="ECO:0000313" key="1">
    <source>
        <dbReference type="EMBL" id="TDK51233.1"/>
    </source>
</evidence>
<accession>A0A4R5VH48</accession>
<comment type="caution">
    <text evidence="1">The sequence shown here is derived from an EMBL/GenBank/DDBJ whole genome shotgun (WGS) entry which is preliminary data.</text>
</comment>
<gene>
    <name evidence="1" type="ORF">E1898_00125</name>
</gene>
<dbReference type="Proteomes" id="UP000295438">
    <property type="component" value="Unassembled WGS sequence"/>
</dbReference>
<organism evidence="1 2">
    <name type="scientific">Algoriphagus formosus</name>
    <dbReference type="NCBI Taxonomy" id="2007308"/>
    <lineage>
        <taxon>Bacteria</taxon>
        <taxon>Pseudomonadati</taxon>
        <taxon>Bacteroidota</taxon>
        <taxon>Cytophagia</taxon>
        <taxon>Cytophagales</taxon>
        <taxon>Cyclobacteriaceae</taxon>
        <taxon>Algoriphagus</taxon>
    </lineage>
</organism>
<name>A0A4R5VH48_9BACT</name>